<proteinExistence type="predicted"/>
<dbReference type="Proteomes" id="UP000243006">
    <property type="component" value="Unassembled WGS sequence"/>
</dbReference>
<feature type="non-terminal residue" evidence="2">
    <location>
        <position position="83"/>
    </location>
</feature>
<evidence type="ECO:0000313" key="3">
    <source>
        <dbReference type="Proteomes" id="UP000243006"/>
    </source>
</evidence>
<name>A0A1Y3ER30_9BILA</name>
<evidence type="ECO:0000256" key="1">
    <source>
        <dbReference type="SAM" id="MobiDB-lite"/>
    </source>
</evidence>
<dbReference type="AlphaFoldDB" id="A0A1Y3ER30"/>
<reference evidence="2 3" key="1">
    <citation type="submission" date="2015-04" db="EMBL/GenBank/DDBJ databases">
        <title>Draft genome of the roundworm Trichinella nativa.</title>
        <authorList>
            <person name="Mitreva M."/>
        </authorList>
    </citation>
    <scope>NUCLEOTIDE SEQUENCE [LARGE SCALE GENOMIC DNA]</scope>
    <source>
        <strain evidence="2 3">ISS45</strain>
    </source>
</reference>
<feature type="compositionally biased region" description="Basic and acidic residues" evidence="1">
    <location>
        <begin position="30"/>
        <end position="44"/>
    </location>
</feature>
<evidence type="ECO:0000313" key="2">
    <source>
        <dbReference type="EMBL" id="OUC45528.1"/>
    </source>
</evidence>
<protein>
    <submittedName>
        <fullName evidence="2">Uncharacterized protein</fullName>
    </submittedName>
</protein>
<accession>A0A1Y3ER30</accession>
<feature type="compositionally biased region" description="Basic and acidic residues" evidence="1">
    <location>
        <begin position="73"/>
        <end position="83"/>
    </location>
</feature>
<feature type="region of interest" description="Disordered" evidence="1">
    <location>
        <begin position="22"/>
        <end position="83"/>
    </location>
</feature>
<dbReference type="EMBL" id="LVZM01009161">
    <property type="protein sequence ID" value="OUC45528.1"/>
    <property type="molecule type" value="Genomic_DNA"/>
</dbReference>
<organism evidence="2 3">
    <name type="scientific">Trichinella nativa</name>
    <dbReference type="NCBI Taxonomy" id="6335"/>
    <lineage>
        <taxon>Eukaryota</taxon>
        <taxon>Metazoa</taxon>
        <taxon>Ecdysozoa</taxon>
        <taxon>Nematoda</taxon>
        <taxon>Enoplea</taxon>
        <taxon>Dorylaimia</taxon>
        <taxon>Trichinellida</taxon>
        <taxon>Trichinellidae</taxon>
        <taxon>Trichinella</taxon>
    </lineage>
</organism>
<gene>
    <name evidence="2" type="ORF">D917_08379</name>
</gene>
<feature type="compositionally biased region" description="Polar residues" evidence="1">
    <location>
        <begin position="48"/>
        <end position="60"/>
    </location>
</feature>
<comment type="caution">
    <text evidence="2">The sequence shown here is derived from an EMBL/GenBank/DDBJ whole genome shotgun (WGS) entry which is preliminary data.</text>
</comment>
<sequence length="83" mass="9103">MTRQKSSSTNVKNKIVEEVKGKKVRGKNAAKIEEKDDSEEKITDQGENEPSVSVAAVNSRQLKKRTNSSNSLPKEKEAAAADM</sequence>